<dbReference type="EMBL" id="AFYH01252203">
    <property type="status" value="NOT_ANNOTATED_CDS"/>
    <property type="molecule type" value="Genomic_DNA"/>
</dbReference>
<sequence length="154" mass="16537">MYLCLFLFVCRVLLQSPGALADCGPCDLKSCAPLSCAVPELLVKDACGCCKECLGVEGSQCGGKKEEQARCSPGLVCMSHSEEGSGLCLCKEEGMVCGSDGQSYPSVCALHLQSWISLHSAKSRIHKVHDGECKLESFFVNYPHMIHKVSSETT</sequence>
<evidence type="ECO:0000256" key="3">
    <source>
        <dbReference type="ARBA" id="ARBA00022729"/>
    </source>
</evidence>
<dbReference type="Bgee" id="ENSLACG00000003647">
    <property type="expression patterns" value="Expressed in muscle tissue and 3 other cell types or tissues"/>
</dbReference>
<dbReference type="InterPro" id="IPR009030">
    <property type="entry name" value="Growth_fac_rcpt_cys_sf"/>
</dbReference>
<dbReference type="InterPro" id="IPR002350">
    <property type="entry name" value="Kazal_dom"/>
</dbReference>
<name>H3A383_LATCH</name>
<feature type="chain" id="PRO_5003579856" description="IGFBP N-terminal domain-containing protein" evidence="6">
    <location>
        <begin position="22"/>
        <end position="154"/>
    </location>
</feature>
<dbReference type="SUPFAM" id="SSF57184">
    <property type="entry name" value="Growth factor receptor domain"/>
    <property type="match status" value="1"/>
</dbReference>
<dbReference type="InterPro" id="IPR036058">
    <property type="entry name" value="Kazal_dom_sf"/>
</dbReference>
<dbReference type="SUPFAM" id="SSF100895">
    <property type="entry name" value="Kazal-type serine protease inhibitors"/>
    <property type="match status" value="1"/>
</dbReference>
<comment type="subcellular location">
    <subcellularLocation>
        <location evidence="1">Secreted</location>
    </subcellularLocation>
</comment>
<evidence type="ECO:0000256" key="2">
    <source>
        <dbReference type="ARBA" id="ARBA00022525"/>
    </source>
</evidence>
<reference evidence="9" key="3">
    <citation type="submission" date="2025-09" db="UniProtKB">
        <authorList>
            <consortium name="Ensembl"/>
        </authorList>
    </citation>
    <scope>IDENTIFICATION</scope>
</reference>
<dbReference type="PROSITE" id="PS51465">
    <property type="entry name" value="KAZAL_2"/>
    <property type="match status" value="1"/>
</dbReference>
<keyword evidence="2" id="KW-0964">Secreted</keyword>
<dbReference type="Pfam" id="PF00219">
    <property type="entry name" value="IGFBP"/>
    <property type="match status" value="1"/>
</dbReference>
<dbReference type="SMART" id="SM00280">
    <property type="entry name" value="KAZAL"/>
    <property type="match status" value="1"/>
</dbReference>
<dbReference type="GO" id="GO:0009966">
    <property type="term" value="P:regulation of signal transduction"/>
    <property type="evidence" value="ECO:0007669"/>
    <property type="project" value="TreeGrafter"/>
</dbReference>
<organism evidence="9 10">
    <name type="scientific">Latimeria chalumnae</name>
    <name type="common">Coelacanth</name>
    <dbReference type="NCBI Taxonomy" id="7897"/>
    <lineage>
        <taxon>Eukaryota</taxon>
        <taxon>Metazoa</taxon>
        <taxon>Chordata</taxon>
        <taxon>Craniata</taxon>
        <taxon>Vertebrata</taxon>
        <taxon>Euteleostomi</taxon>
        <taxon>Coelacanthiformes</taxon>
        <taxon>Coelacanthidae</taxon>
        <taxon>Latimeria</taxon>
    </lineage>
</organism>
<keyword evidence="3 6" id="KW-0732">Signal</keyword>
<dbReference type="GO" id="GO:0001558">
    <property type="term" value="P:regulation of cell growth"/>
    <property type="evidence" value="ECO:0007669"/>
    <property type="project" value="InterPro"/>
</dbReference>
<dbReference type="Gene3D" id="3.30.60.30">
    <property type="match status" value="1"/>
</dbReference>
<dbReference type="InParanoid" id="H3A383"/>
<evidence type="ECO:0000256" key="6">
    <source>
        <dbReference type="SAM" id="SignalP"/>
    </source>
</evidence>
<feature type="domain" description="Kazal-like" evidence="8">
    <location>
        <begin position="72"/>
        <end position="135"/>
    </location>
</feature>
<keyword evidence="5" id="KW-0393">Immunoglobulin domain</keyword>
<dbReference type="Proteomes" id="UP000008672">
    <property type="component" value="Unassembled WGS sequence"/>
</dbReference>
<dbReference type="Gene3D" id="4.10.40.20">
    <property type="match status" value="1"/>
</dbReference>
<dbReference type="Ensembl" id="ENSLACT00000004140.1">
    <property type="protein sequence ID" value="ENSLACP00000004104.1"/>
    <property type="gene ID" value="ENSLACG00000003647.1"/>
</dbReference>
<dbReference type="InterPro" id="IPR011390">
    <property type="entry name" value="IGFBP_rP_mac25"/>
</dbReference>
<dbReference type="OMA" id="KGRCATE"/>
<dbReference type="PANTHER" id="PTHR14186:SF16">
    <property type="entry name" value="INSULIN-LIKE GROWTH FACTOR-BINDING PROTEIN-LIKE 1"/>
    <property type="match status" value="1"/>
</dbReference>
<evidence type="ECO:0000259" key="8">
    <source>
        <dbReference type="PROSITE" id="PS51465"/>
    </source>
</evidence>
<protein>
    <recommendedName>
        <fullName evidence="11">IGFBP N-terminal domain-containing protein</fullName>
    </recommendedName>
</protein>
<dbReference type="PROSITE" id="PS51323">
    <property type="entry name" value="IGFBP_N_2"/>
    <property type="match status" value="1"/>
</dbReference>
<reference evidence="10" key="1">
    <citation type="submission" date="2011-08" db="EMBL/GenBank/DDBJ databases">
        <title>The draft genome of Latimeria chalumnae.</title>
        <authorList>
            <person name="Di Palma F."/>
            <person name="Alfoldi J."/>
            <person name="Johnson J."/>
            <person name="Berlin A."/>
            <person name="Gnerre S."/>
            <person name="Jaffe D."/>
            <person name="MacCallum I."/>
            <person name="Young S."/>
            <person name="Walker B.J."/>
            <person name="Lander E."/>
            <person name="Lindblad-Toh K."/>
        </authorList>
    </citation>
    <scope>NUCLEOTIDE SEQUENCE [LARGE SCALE GENOMIC DNA]</scope>
    <source>
        <strain evidence="10">Wild caught</strain>
    </source>
</reference>
<dbReference type="eggNOG" id="ENOG502QSKF">
    <property type="taxonomic scope" value="Eukaryota"/>
</dbReference>
<evidence type="ECO:0000259" key="7">
    <source>
        <dbReference type="PROSITE" id="PS51323"/>
    </source>
</evidence>
<reference evidence="9" key="2">
    <citation type="submission" date="2025-08" db="UniProtKB">
        <authorList>
            <consortium name="Ensembl"/>
        </authorList>
    </citation>
    <scope>IDENTIFICATION</scope>
</reference>
<evidence type="ECO:0000256" key="1">
    <source>
        <dbReference type="ARBA" id="ARBA00004613"/>
    </source>
</evidence>
<keyword evidence="10" id="KW-1185">Reference proteome</keyword>
<dbReference type="AlphaFoldDB" id="H3A383"/>
<feature type="domain" description="IGFBP N-terminal" evidence="7">
    <location>
        <begin position="19"/>
        <end position="91"/>
    </location>
</feature>
<dbReference type="SMART" id="SM00121">
    <property type="entry name" value="IB"/>
    <property type="match status" value="1"/>
</dbReference>
<dbReference type="Pfam" id="PF07648">
    <property type="entry name" value="Kazal_2"/>
    <property type="match status" value="1"/>
</dbReference>
<keyword evidence="4" id="KW-1015">Disulfide bond</keyword>
<accession>H3A383</accession>
<dbReference type="HOGENOM" id="CLU_1703633_0_0_1"/>
<evidence type="ECO:0000256" key="4">
    <source>
        <dbReference type="ARBA" id="ARBA00023157"/>
    </source>
</evidence>
<dbReference type="GeneTree" id="ENSGT00530000063555"/>
<evidence type="ECO:0008006" key="11">
    <source>
        <dbReference type="Google" id="ProtNLM"/>
    </source>
</evidence>
<evidence type="ECO:0000313" key="9">
    <source>
        <dbReference type="Ensembl" id="ENSLACP00000004104.1"/>
    </source>
</evidence>
<evidence type="ECO:0000313" key="10">
    <source>
        <dbReference type="Proteomes" id="UP000008672"/>
    </source>
</evidence>
<dbReference type="PANTHER" id="PTHR14186">
    <property type="entry name" value="INSULIN-LIKE GROWTH FACTOR BINDING PROTEIN-RELATED"/>
    <property type="match status" value="1"/>
</dbReference>
<proteinExistence type="predicted"/>
<dbReference type="InterPro" id="IPR000867">
    <property type="entry name" value="IGFBP-like"/>
</dbReference>
<dbReference type="GO" id="GO:0005615">
    <property type="term" value="C:extracellular space"/>
    <property type="evidence" value="ECO:0007669"/>
    <property type="project" value="TreeGrafter"/>
</dbReference>
<dbReference type="GO" id="GO:0005520">
    <property type="term" value="F:insulin-like growth factor binding"/>
    <property type="evidence" value="ECO:0007669"/>
    <property type="project" value="InterPro"/>
</dbReference>
<feature type="signal peptide" evidence="6">
    <location>
        <begin position="1"/>
        <end position="21"/>
    </location>
</feature>
<evidence type="ECO:0000256" key="5">
    <source>
        <dbReference type="ARBA" id="ARBA00023319"/>
    </source>
</evidence>